<dbReference type="PANTHER" id="PTHR24346:SF82">
    <property type="entry name" value="KP78A-RELATED"/>
    <property type="match status" value="1"/>
</dbReference>
<proteinExistence type="inferred from homology"/>
<dbReference type="Pfam" id="PF00250">
    <property type="entry name" value="Forkhead"/>
    <property type="match status" value="1"/>
</dbReference>
<organism evidence="17 18">
    <name type="scientific">Gigaspora margarita</name>
    <dbReference type="NCBI Taxonomy" id="4874"/>
    <lineage>
        <taxon>Eukaryota</taxon>
        <taxon>Fungi</taxon>
        <taxon>Fungi incertae sedis</taxon>
        <taxon>Mucoromycota</taxon>
        <taxon>Glomeromycotina</taxon>
        <taxon>Glomeromycetes</taxon>
        <taxon>Diversisporales</taxon>
        <taxon>Gigasporaceae</taxon>
        <taxon>Gigaspora</taxon>
    </lineage>
</organism>
<dbReference type="InterPro" id="IPR001772">
    <property type="entry name" value="KA1_dom"/>
</dbReference>
<dbReference type="SUPFAM" id="SSF56112">
    <property type="entry name" value="Protein kinase-like (PK-like)"/>
    <property type="match status" value="1"/>
</dbReference>
<feature type="compositionally biased region" description="Polar residues" evidence="13">
    <location>
        <begin position="757"/>
        <end position="770"/>
    </location>
</feature>
<feature type="region of interest" description="Disordered" evidence="13">
    <location>
        <begin position="1306"/>
        <end position="1343"/>
    </location>
</feature>
<feature type="compositionally biased region" description="Low complexity" evidence="13">
    <location>
        <begin position="117"/>
        <end position="133"/>
    </location>
</feature>
<feature type="region of interest" description="Disordered" evidence="13">
    <location>
        <begin position="1"/>
        <end position="188"/>
    </location>
</feature>
<feature type="DNA-binding region" description="Fork-head" evidence="11">
    <location>
        <begin position="1359"/>
        <end position="1450"/>
    </location>
</feature>
<evidence type="ECO:0000256" key="13">
    <source>
        <dbReference type="SAM" id="MobiDB-lite"/>
    </source>
</evidence>
<keyword evidence="7 12" id="KW-0067">ATP-binding</keyword>
<dbReference type="Gene3D" id="3.30.310.80">
    <property type="entry name" value="Kinase associated domain 1, KA1"/>
    <property type="match status" value="1"/>
</dbReference>
<feature type="compositionally biased region" description="Polar residues" evidence="13">
    <location>
        <begin position="734"/>
        <end position="746"/>
    </location>
</feature>
<dbReference type="CDD" id="cd00059">
    <property type="entry name" value="FH_FOX"/>
    <property type="match status" value="1"/>
</dbReference>
<keyword evidence="5 12" id="KW-0547">Nucleotide-binding</keyword>
<feature type="compositionally biased region" description="Polar residues" evidence="13">
    <location>
        <begin position="31"/>
        <end position="50"/>
    </location>
</feature>
<keyword evidence="3" id="KW-0723">Serine/threonine-protein kinase</keyword>
<dbReference type="InterPro" id="IPR030456">
    <property type="entry name" value="TF_fork_head_CS_2"/>
</dbReference>
<evidence type="ECO:0000256" key="8">
    <source>
        <dbReference type="ARBA" id="ARBA00023125"/>
    </source>
</evidence>
<dbReference type="EC" id="2.7.11.1" evidence="2"/>
<evidence type="ECO:0000256" key="7">
    <source>
        <dbReference type="ARBA" id="ARBA00022840"/>
    </source>
</evidence>
<feature type="compositionally biased region" description="Polar residues" evidence="13">
    <location>
        <begin position="103"/>
        <end position="112"/>
    </location>
</feature>
<feature type="compositionally biased region" description="Low complexity" evidence="13">
    <location>
        <begin position="959"/>
        <end position="973"/>
    </location>
</feature>
<feature type="compositionally biased region" description="Low complexity" evidence="13">
    <location>
        <begin position="771"/>
        <end position="789"/>
    </location>
</feature>
<evidence type="ECO:0000256" key="10">
    <source>
        <dbReference type="ARBA" id="ARBA00048679"/>
    </source>
</evidence>
<feature type="region of interest" description="Disordered" evidence="13">
    <location>
        <begin position="229"/>
        <end position="251"/>
    </location>
</feature>
<evidence type="ECO:0000313" key="18">
    <source>
        <dbReference type="Proteomes" id="UP000789901"/>
    </source>
</evidence>
<dbReference type="PROSITE" id="PS50011">
    <property type="entry name" value="PROTEIN_KINASE_DOM"/>
    <property type="match status" value="1"/>
</dbReference>
<feature type="compositionally biased region" description="Polar residues" evidence="13">
    <location>
        <begin position="1315"/>
        <end position="1343"/>
    </location>
</feature>
<feature type="region of interest" description="Disordered" evidence="13">
    <location>
        <begin position="942"/>
        <end position="975"/>
    </location>
</feature>
<dbReference type="PROSITE" id="PS50032">
    <property type="entry name" value="KA1"/>
    <property type="match status" value="1"/>
</dbReference>
<feature type="domain" description="Fork-head" evidence="16">
    <location>
        <begin position="1359"/>
        <end position="1450"/>
    </location>
</feature>
<feature type="binding site" evidence="12">
    <location>
        <position position="226"/>
    </location>
    <ligand>
        <name>ATP</name>
        <dbReference type="ChEBI" id="CHEBI:30616"/>
    </ligand>
</feature>
<feature type="compositionally biased region" description="Low complexity" evidence="13">
    <location>
        <begin position="857"/>
        <end position="867"/>
    </location>
</feature>
<evidence type="ECO:0000256" key="2">
    <source>
        <dbReference type="ARBA" id="ARBA00012513"/>
    </source>
</evidence>
<dbReference type="InterPro" id="IPR036388">
    <property type="entry name" value="WH-like_DNA-bd_sf"/>
</dbReference>
<feature type="compositionally biased region" description="Polar residues" evidence="13">
    <location>
        <begin position="142"/>
        <end position="185"/>
    </location>
</feature>
<evidence type="ECO:0000256" key="3">
    <source>
        <dbReference type="ARBA" id="ARBA00022527"/>
    </source>
</evidence>
<evidence type="ECO:0000256" key="11">
    <source>
        <dbReference type="PROSITE-ProRule" id="PRU00089"/>
    </source>
</evidence>
<dbReference type="InterPro" id="IPR036390">
    <property type="entry name" value="WH_DNA-bd_sf"/>
</dbReference>
<keyword evidence="6" id="KW-0418">Kinase</keyword>
<dbReference type="EMBL" id="CAJVQB010000515">
    <property type="protein sequence ID" value="CAG8493342.1"/>
    <property type="molecule type" value="Genomic_DNA"/>
</dbReference>
<accession>A0ABM8W0G9</accession>
<evidence type="ECO:0000259" key="16">
    <source>
        <dbReference type="PROSITE" id="PS50039"/>
    </source>
</evidence>
<evidence type="ECO:0000256" key="9">
    <source>
        <dbReference type="ARBA" id="ARBA00047899"/>
    </source>
</evidence>
<keyword evidence="11" id="KW-0539">Nucleus</keyword>
<dbReference type="Pfam" id="PF00069">
    <property type="entry name" value="Pkinase"/>
    <property type="match status" value="1"/>
</dbReference>
<dbReference type="SUPFAM" id="SSF103243">
    <property type="entry name" value="KA1-like"/>
    <property type="match status" value="1"/>
</dbReference>
<feature type="region of interest" description="Disordered" evidence="13">
    <location>
        <begin position="614"/>
        <end position="634"/>
    </location>
</feature>
<feature type="domain" description="Protein kinase" evidence="14">
    <location>
        <begin position="197"/>
        <end position="427"/>
    </location>
</feature>
<dbReference type="PANTHER" id="PTHR24346">
    <property type="entry name" value="MAP/MICROTUBULE AFFINITY-REGULATING KINASE"/>
    <property type="match status" value="1"/>
</dbReference>
<dbReference type="SMART" id="SM00339">
    <property type="entry name" value="FH"/>
    <property type="match status" value="1"/>
</dbReference>
<dbReference type="InterPro" id="IPR011009">
    <property type="entry name" value="Kinase-like_dom_sf"/>
</dbReference>
<feature type="compositionally biased region" description="Basic and acidic residues" evidence="13">
    <location>
        <begin position="232"/>
        <end position="251"/>
    </location>
</feature>
<comment type="similarity">
    <text evidence="1">Belongs to the protein kinase superfamily. CAMK Ser/Thr protein kinase family. NIM1 subfamily.</text>
</comment>
<dbReference type="SMART" id="SM00220">
    <property type="entry name" value="S_TKc"/>
    <property type="match status" value="1"/>
</dbReference>
<sequence>MPTTQPMTAIPKVTSMDDKHCYKDPTKKDIPSTSIEDTSQENGYASPSHKTQSKTRRVLDDYSISMDGNNSHYSTEDEGEQFHPASENLDPDVAMQGSDNEDSSLQVENNGPTILRDSPLPSELPEYSPPDDSQQCDRGEITNPNTTSASNDTSQCQQNTNVQANSASTSDPTGETAASDTSSNRTRVKPKKVLGNYTLTKTLGAGSMGKVKLAIHSLTGEKLAVKIIPRVHPSDKSPDNKDKDTSKDDNKEIRTIRESCNYAFYVNGGQMLDYIISHGKLKEKHARKFARQIVSALDLKIENILISKSGSIKIIDFGLSNLYSPRSHLSTFCGSLYFAAPELLNAKLYTGPEVDVWSFGIVLYVLVCGKVPFDDQSMPALHAKIKRGVVEYPGWLSSDCKHLLSRMLVTNPMYRATLAEVMNHPWMNKGYDGPPENYLPSRNSLNLPLDPEVIRGMTGFEFGTEQEIKARLESIIKSDSYQSSIRAQQYNNFGGSCDNRKRTSGFEYYRRKLSGSSVSIQEDKSISADPTQAVHPLISIYYLVKEKLERDRLIQQGGIPQFGSTTSLDTNNLQVPYIPVPDPSYSNDAGFENMRTMVPPGTNPNSQMIRRATVPTGTRPRARTSVEGDLKNTSVGSPVIKEKEIPEETMDEVSGELNYGKKSIELSTNSGSAAGGLIRRLSLAIVGQPRDPISPPSSPITPTHTSSRGPTEHRRHGSTPNGPKKENTGHFSHRISTILSRATSVSEADYRRHRQRNSVAIGNTRPQNVPSGTSGTSSTNGNNSTKNSGVKGPVGVLPQLAEPLSQNNPQSDKSTTVSGASPNRTSHQRSTSSGSPVTINVNTNSHQQVTDNDFNFPPSSSPHSPLPGGTADSWIRPVYLKGLFSVATTSTKPPSIIRLDLIRVLDRIGVKWREGRGGFECVHIPSIDLKSVVASNYTTGGITNHHHTHFNRNERRGSHSSGNSAASTSSSTSYKDSYAQGQDLRFSADGEVRLSLAANAQSGNQPGNDSSVSNSANVTDLVVRFEIFIVKVPLLLGVHGLQFRRVAGDPWQYKNMCSKILGELKLYSTAVIPTMEEVLNGRLTKKEKIHKTEDLSETKHRVGKEKQKIKSSHSTNRYKWSETSRNIPLQLPKLSRLPTMEEILNVNRRVKVEEPEENYDSSSDSSPYTPYDFSQTLPLMEEVLDAKRSFTFEVKEERYSSTPATFSQILSAPQYSRKSLTKMDTMPTMEEILNRKLAEIPDYHIATRSSKSDPQIPAPLPTLSTLSTVRKVVENIDPPMSPPTFTFKMRVQDFDKQIPILPTTHKTKVEHTDRPISNSHTVNKAKTNITSSITKGDNTSKSTVPKISTFSAPGNPNVKPCYSYSSLIGQALLQAPGRTLALAEIYKWISDTYPFYKQDQDGWKNSIRHNLSLNSAFIRVPRQEDRLHCWTINPEEEHCFKNGVFTPIKKPKGNKRPRTIASANDSNELKIIDFDYARSNASSQQTVVDIDSSDSTIVDSDSGYCDFMLDIDIDMNPIILGEKKGHIRVLSVLVTDDDI</sequence>
<dbReference type="Pfam" id="PF02149">
    <property type="entry name" value="KA1"/>
    <property type="match status" value="1"/>
</dbReference>
<name>A0ABM8W0G9_GIGMA</name>
<dbReference type="SUPFAM" id="SSF46785">
    <property type="entry name" value="Winged helix' DNA-binding domain"/>
    <property type="match status" value="1"/>
</dbReference>
<keyword evidence="4" id="KW-0808">Transferase</keyword>
<dbReference type="Gene3D" id="1.10.510.10">
    <property type="entry name" value="Transferase(Phosphotransferase) domain 1"/>
    <property type="match status" value="1"/>
</dbReference>
<gene>
    <name evidence="17" type="ORF">GMARGA_LOCUS1831</name>
</gene>
<evidence type="ECO:0000259" key="15">
    <source>
        <dbReference type="PROSITE" id="PS50032"/>
    </source>
</evidence>
<evidence type="ECO:0000256" key="4">
    <source>
        <dbReference type="ARBA" id="ARBA00022679"/>
    </source>
</evidence>
<keyword evidence="18" id="KW-1185">Reference proteome</keyword>
<feature type="compositionally biased region" description="Basic and acidic residues" evidence="13">
    <location>
        <begin position="15"/>
        <end position="30"/>
    </location>
</feature>
<evidence type="ECO:0000313" key="17">
    <source>
        <dbReference type="EMBL" id="CAG8493342.1"/>
    </source>
</evidence>
<reference evidence="17 18" key="1">
    <citation type="submission" date="2021-06" db="EMBL/GenBank/DDBJ databases">
        <authorList>
            <person name="Kallberg Y."/>
            <person name="Tangrot J."/>
            <person name="Rosling A."/>
        </authorList>
    </citation>
    <scope>NUCLEOTIDE SEQUENCE [LARGE SCALE GENOMIC DNA]</scope>
    <source>
        <strain evidence="17 18">120-4 pot B 10/14</strain>
    </source>
</reference>
<comment type="caution">
    <text evidence="17">The sequence shown here is derived from an EMBL/GenBank/DDBJ whole genome shotgun (WGS) entry which is preliminary data.</text>
</comment>
<evidence type="ECO:0000256" key="5">
    <source>
        <dbReference type="ARBA" id="ARBA00022741"/>
    </source>
</evidence>
<evidence type="ECO:0000256" key="1">
    <source>
        <dbReference type="ARBA" id="ARBA00010791"/>
    </source>
</evidence>
<evidence type="ECO:0000256" key="6">
    <source>
        <dbReference type="ARBA" id="ARBA00022777"/>
    </source>
</evidence>
<feature type="compositionally biased region" description="Polar residues" evidence="13">
    <location>
        <begin position="804"/>
        <end position="853"/>
    </location>
</feature>
<dbReference type="Gene3D" id="1.10.10.10">
    <property type="entry name" value="Winged helix-like DNA-binding domain superfamily/Winged helix DNA-binding domain"/>
    <property type="match status" value="1"/>
</dbReference>
<protein>
    <recommendedName>
        <fullName evidence="2">non-specific serine/threonine protein kinase</fullName>
        <ecNumber evidence="2">2.7.11.1</ecNumber>
    </recommendedName>
</protein>
<dbReference type="PROSITE" id="PS00658">
    <property type="entry name" value="FORK_HEAD_2"/>
    <property type="match status" value="1"/>
</dbReference>
<evidence type="ECO:0000256" key="12">
    <source>
        <dbReference type="PROSITE-ProRule" id="PRU10141"/>
    </source>
</evidence>
<dbReference type="InterPro" id="IPR028375">
    <property type="entry name" value="KA1/Ssp2_C"/>
</dbReference>
<dbReference type="InterPro" id="IPR017441">
    <property type="entry name" value="Protein_kinase_ATP_BS"/>
</dbReference>
<feature type="region of interest" description="Disordered" evidence="13">
    <location>
        <begin position="688"/>
        <end position="869"/>
    </location>
</feature>
<dbReference type="PROSITE" id="PS50039">
    <property type="entry name" value="FORK_HEAD_3"/>
    <property type="match status" value="1"/>
</dbReference>
<comment type="subcellular location">
    <subcellularLocation>
        <location evidence="11">Nucleus</location>
    </subcellularLocation>
</comment>
<dbReference type="InterPro" id="IPR000719">
    <property type="entry name" value="Prot_kinase_dom"/>
</dbReference>
<dbReference type="PROSITE" id="PS00107">
    <property type="entry name" value="PROTEIN_KINASE_ATP"/>
    <property type="match status" value="1"/>
</dbReference>
<dbReference type="CDD" id="cd12121">
    <property type="entry name" value="MARK_C_like"/>
    <property type="match status" value="1"/>
</dbReference>
<dbReference type="InterPro" id="IPR001766">
    <property type="entry name" value="Fork_head_dom"/>
</dbReference>
<feature type="domain" description="KA1" evidence="15">
    <location>
        <begin position="1016"/>
        <end position="1066"/>
    </location>
</feature>
<keyword evidence="8 11" id="KW-0238">DNA-binding</keyword>
<comment type="catalytic activity">
    <reaction evidence="10">
        <text>L-seryl-[protein] + ATP = O-phospho-L-seryl-[protein] + ADP + H(+)</text>
        <dbReference type="Rhea" id="RHEA:17989"/>
        <dbReference type="Rhea" id="RHEA-COMP:9863"/>
        <dbReference type="Rhea" id="RHEA-COMP:11604"/>
        <dbReference type="ChEBI" id="CHEBI:15378"/>
        <dbReference type="ChEBI" id="CHEBI:29999"/>
        <dbReference type="ChEBI" id="CHEBI:30616"/>
        <dbReference type="ChEBI" id="CHEBI:83421"/>
        <dbReference type="ChEBI" id="CHEBI:456216"/>
        <dbReference type="EC" id="2.7.11.1"/>
    </reaction>
</comment>
<comment type="catalytic activity">
    <reaction evidence="9">
        <text>L-threonyl-[protein] + ATP = O-phospho-L-threonyl-[protein] + ADP + H(+)</text>
        <dbReference type="Rhea" id="RHEA:46608"/>
        <dbReference type="Rhea" id="RHEA-COMP:11060"/>
        <dbReference type="Rhea" id="RHEA-COMP:11605"/>
        <dbReference type="ChEBI" id="CHEBI:15378"/>
        <dbReference type="ChEBI" id="CHEBI:30013"/>
        <dbReference type="ChEBI" id="CHEBI:30616"/>
        <dbReference type="ChEBI" id="CHEBI:61977"/>
        <dbReference type="ChEBI" id="CHEBI:456216"/>
        <dbReference type="EC" id="2.7.11.1"/>
    </reaction>
</comment>
<dbReference type="PRINTS" id="PR00053">
    <property type="entry name" value="FORKHEAD"/>
</dbReference>
<evidence type="ECO:0000259" key="14">
    <source>
        <dbReference type="PROSITE" id="PS50011"/>
    </source>
</evidence>
<dbReference type="Proteomes" id="UP000789901">
    <property type="component" value="Unassembled WGS sequence"/>
</dbReference>